<keyword evidence="1" id="KW-0472">Membrane</keyword>
<dbReference type="OrthoDB" id="2873672at2"/>
<dbReference type="EMBL" id="CP029356">
    <property type="protein sequence ID" value="AWK88795.1"/>
    <property type="molecule type" value="Genomic_DNA"/>
</dbReference>
<keyword evidence="4" id="KW-1185">Reference proteome</keyword>
<dbReference type="Pfam" id="PF09990">
    <property type="entry name" value="DUF2231"/>
    <property type="match status" value="1"/>
</dbReference>
<dbReference type="AlphaFoldDB" id="A0A2S2CWK6"/>
<evidence type="ECO:0000256" key="1">
    <source>
        <dbReference type="SAM" id="Phobius"/>
    </source>
</evidence>
<feature type="domain" description="DUF2231" evidence="2">
    <location>
        <begin position="14"/>
        <end position="132"/>
    </location>
</feature>
<geneLocation type="plasmid" evidence="3 4">
    <name>unnamed1</name>
</geneLocation>
<dbReference type="RefSeq" id="WP_109331435.1">
    <property type="nucleotide sequence ID" value="NZ_CP029356.1"/>
</dbReference>
<reference evidence="4" key="1">
    <citation type="submission" date="2018-05" db="EMBL/GenBank/DDBJ databases">
        <title>Azospirillum thermophila sp. nov., a novel isolated from hot spring.</title>
        <authorList>
            <person name="Zhao Z."/>
        </authorList>
    </citation>
    <scope>NUCLEOTIDE SEQUENCE [LARGE SCALE GENOMIC DNA]</scope>
    <source>
        <strain evidence="4">CFH 70021</strain>
        <plasmid evidence="4">unnamed1</plasmid>
    </source>
</reference>
<evidence type="ECO:0000313" key="3">
    <source>
        <dbReference type="EMBL" id="AWK88795.1"/>
    </source>
</evidence>
<keyword evidence="3" id="KW-0614">Plasmid</keyword>
<proteinExistence type="predicted"/>
<feature type="transmembrane region" description="Helical" evidence="1">
    <location>
        <begin position="114"/>
        <end position="133"/>
    </location>
</feature>
<feature type="transmembrane region" description="Helical" evidence="1">
    <location>
        <begin position="12"/>
        <end position="29"/>
    </location>
</feature>
<evidence type="ECO:0000259" key="2">
    <source>
        <dbReference type="Pfam" id="PF09990"/>
    </source>
</evidence>
<feature type="transmembrane region" description="Helical" evidence="1">
    <location>
        <begin position="82"/>
        <end position="102"/>
    </location>
</feature>
<protein>
    <recommendedName>
        <fullName evidence="2">DUF2231 domain-containing protein</fullName>
    </recommendedName>
</protein>
<gene>
    <name evidence="3" type="ORF">DEW08_22225</name>
</gene>
<evidence type="ECO:0000313" key="4">
    <source>
        <dbReference type="Proteomes" id="UP000245629"/>
    </source>
</evidence>
<dbReference type="KEGG" id="azz:DEW08_22225"/>
<name>A0A2S2CWK6_9PROT</name>
<sequence length="142" mass="14970">MAATFVQGPPRAIHPVHAVLLASTVPLFLGGLLGDVAYARTQQIQWSNFAAWLIAAGMVFAGLALSWGLVDLVRAPRRGGRPLLYVLLLLAVFVLGLNSSFIHARDAWGSMPEGLVLSAVVAVLAVLATWVGFSSLRAGGRP</sequence>
<dbReference type="Proteomes" id="UP000245629">
    <property type="component" value="Plasmid unnamed1"/>
</dbReference>
<dbReference type="InterPro" id="IPR019251">
    <property type="entry name" value="DUF2231_TM"/>
</dbReference>
<dbReference type="PIRSF" id="PIRSF029509">
    <property type="entry name" value="UCP029509"/>
    <property type="match status" value="1"/>
</dbReference>
<feature type="transmembrane region" description="Helical" evidence="1">
    <location>
        <begin position="49"/>
        <end position="70"/>
    </location>
</feature>
<keyword evidence="1" id="KW-0812">Transmembrane</keyword>
<accession>A0A2S2CWK6</accession>
<keyword evidence="1" id="KW-1133">Transmembrane helix</keyword>
<dbReference type="InterPro" id="IPR016923">
    <property type="entry name" value="UCP029509"/>
</dbReference>
<organism evidence="3 4">
    <name type="scientific">Azospirillum thermophilum</name>
    <dbReference type="NCBI Taxonomy" id="2202148"/>
    <lineage>
        <taxon>Bacteria</taxon>
        <taxon>Pseudomonadati</taxon>
        <taxon>Pseudomonadota</taxon>
        <taxon>Alphaproteobacteria</taxon>
        <taxon>Rhodospirillales</taxon>
        <taxon>Azospirillaceae</taxon>
        <taxon>Azospirillum</taxon>
    </lineage>
</organism>